<evidence type="ECO:0000313" key="3">
    <source>
        <dbReference type="Proteomes" id="UP000321518"/>
    </source>
</evidence>
<dbReference type="InterPro" id="IPR007902">
    <property type="entry name" value="Chl4/mis15/CENP-N"/>
</dbReference>
<sequence>MPKECPSKQVHLSENDLQLPWSTQARKLVAQHDRRSLASLALTWLDETPRSTGSDEENLFEDVQEELAERRVLYEQLRDEEGTAGRSWVVRAMQKDWRDGLTYRQVAQLDMQHFRAKGTCKSWTAYRAELPSSPVIASSAHIFAAFRESFGAYHPHYLHLATFTSPAPLTVLRLQLIPSPSLTSRTISTFPSPICLLHLPLTPYVLLPTSLSSALRPLILQAFSTSLTLSDPAVRLTKLDLEGKDWTALREVLLARKSAVGEWRKVRGEEGKEVDGRGVLVPQARGKVVQDPTQLPLATLKATGVPALPQPGAGAERARKRRRLEEVNRVFGTSASRTEQAKFDGELPKLERLDYSISLPYPSEPSFPPPDVPFDPSTHPPFLVRLEGWHVLCGLRALVASGLTEVEAETKKEDERGGKGGERERRTPGLPTWLGEVAGEGQRDQGA</sequence>
<accession>A0A511KE31</accession>
<dbReference type="OrthoDB" id="6585699at2759"/>
<gene>
    <name evidence="2" type="ORF">Rt10032_c06g2655</name>
</gene>
<evidence type="ECO:0000256" key="1">
    <source>
        <dbReference type="SAM" id="MobiDB-lite"/>
    </source>
</evidence>
<proteinExistence type="predicted"/>
<evidence type="ECO:0000313" key="2">
    <source>
        <dbReference type="EMBL" id="GEM08638.1"/>
    </source>
</evidence>
<organism evidence="2 3">
    <name type="scientific">Rhodotorula toruloides</name>
    <name type="common">Yeast</name>
    <name type="synonym">Rhodosporidium toruloides</name>
    <dbReference type="NCBI Taxonomy" id="5286"/>
    <lineage>
        <taxon>Eukaryota</taxon>
        <taxon>Fungi</taxon>
        <taxon>Dikarya</taxon>
        <taxon>Basidiomycota</taxon>
        <taxon>Pucciniomycotina</taxon>
        <taxon>Microbotryomycetes</taxon>
        <taxon>Sporidiobolales</taxon>
        <taxon>Sporidiobolaceae</taxon>
        <taxon>Rhodotorula</taxon>
    </lineage>
</organism>
<dbReference type="GO" id="GO:0034080">
    <property type="term" value="P:CENP-A containing chromatin assembly"/>
    <property type="evidence" value="ECO:0007669"/>
    <property type="project" value="InterPro"/>
</dbReference>
<dbReference type="AlphaFoldDB" id="A0A511KE31"/>
<feature type="region of interest" description="Disordered" evidence="1">
    <location>
        <begin position="407"/>
        <end position="447"/>
    </location>
</feature>
<protein>
    <submittedName>
        <fullName evidence="2">CHL4 family chromosome segregation protein</fullName>
    </submittedName>
</protein>
<name>A0A511KE31_RHOTO</name>
<comment type="caution">
    <text evidence="2">The sequence shown here is derived from an EMBL/GenBank/DDBJ whole genome shotgun (WGS) entry which is preliminary data.</text>
</comment>
<dbReference type="Proteomes" id="UP000321518">
    <property type="component" value="Unassembled WGS sequence"/>
</dbReference>
<dbReference type="GO" id="GO:0007059">
    <property type="term" value="P:chromosome segregation"/>
    <property type="evidence" value="ECO:0007669"/>
    <property type="project" value="InterPro"/>
</dbReference>
<dbReference type="Pfam" id="PF05238">
    <property type="entry name" value="CENP-N"/>
    <property type="match status" value="1"/>
</dbReference>
<feature type="compositionally biased region" description="Basic and acidic residues" evidence="1">
    <location>
        <begin position="408"/>
        <end position="427"/>
    </location>
</feature>
<reference evidence="2 3" key="1">
    <citation type="submission" date="2019-07" db="EMBL/GenBank/DDBJ databases">
        <title>Rhodotorula toruloides NBRC10032 genome sequencing.</title>
        <authorList>
            <person name="Shida Y."/>
            <person name="Takaku H."/>
            <person name="Ogasawara W."/>
            <person name="Mori K."/>
        </authorList>
    </citation>
    <scope>NUCLEOTIDE SEQUENCE [LARGE SCALE GENOMIC DNA]</scope>
    <source>
        <strain evidence="2 3">NBRC10032</strain>
    </source>
</reference>
<dbReference type="EMBL" id="BJWK01000006">
    <property type="protein sequence ID" value="GEM08638.1"/>
    <property type="molecule type" value="Genomic_DNA"/>
</dbReference>